<dbReference type="STRING" id="400682.A0A1X7TXI7"/>
<dbReference type="GO" id="GO:0008081">
    <property type="term" value="F:phosphoric diester hydrolase activity"/>
    <property type="evidence" value="ECO:0007669"/>
    <property type="project" value="TreeGrafter"/>
</dbReference>
<dbReference type="InterPro" id="IPR005135">
    <property type="entry name" value="Endo/exonuclease/phosphatase"/>
</dbReference>
<feature type="binding site" evidence="8">
    <location>
        <position position="319"/>
    </location>
    <ligand>
        <name>Mg(2+)</name>
        <dbReference type="ChEBI" id="CHEBI:18420"/>
        <label>1</label>
    </ligand>
</feature>
<feature type="site" description="Interaction with DNA substrate" evidence="9">
    <location>
        <position position="416"/>
    </location>
</feature>
<evidence type="ECO:0000259" key="12">
    <source>
        <dbReference type="Pfam" id="PF03372"/>
    </source>
</evidence>
<feature type="active site" description="Proton donor/acceptor" evidence="7">
    <location>
        <position position="317"/>
    </location>
</feature>
<evidence type="ECO:0000256" key="7">
    <source>
        <dbReference type="PIRSR" id="PIRSR604808-1"/>
    </source>
</evidence>
<dbReference type="InterPro" id="IPR020847">
    <property type="entry name" value="AP_endonuclease_F1_BS"/>
</dbReference>
<dbReference type="eggNOG" id="KOG1294">
    <property type="taxonomic scope" value="Eukaryota"/>
</dbReference>
<feature type="compositionally biased region" description="Acidic residues" evidence="11">
    <location>
        <begin position="10"/>
        <end position="46"/>
    </location>
</feature>
<feature type="binding site" evidence="8">
    <location>
        <position position="415"/>
    </location>
    <ligand>
        <name>Mg(2+)</name>
        <dbReference type="ChEBI" id="CHEBI:18420"/>
        <label>1</label>
    </ligand>
</feature>
<feature type="binding site" evidence="8">
    <location>
        <position position="416"/>
    </location>
    <ligand>
        <name>Mg(2+)</name>
        <dbReference type="ChEBI" id="CHEBI:18420"/>
        <label>1</label>
    </ligand>
</feature>
<dbReference type="InterPro" id="IPR036691">
    <property type="entry name" value="Endo/exonu/phosph_ase_sf"/>
</dbReference>
<proteinExistence type="inferred from homology"/>
<dbReference type="PANTHER" id="PTHR22748">
    <property type="entry name" value="AP ENDONUCLEASE"/>
    <property type="match status" value="1"/>
</dbReference>
<feature type="compositionally biased region" description="Basic residues" evidence="11">
    <location>
        <begin position="75"/>
        <end position="87"/>
    </location>
</feature>
<dbReference type="NCBIfam" id="TIGR00195">
    <property type="entry name" value="exoDNase_III"/>
    <property type="match status" value="1"/>
</dbReference>
<dbReference type="PANTHER" id="PTHR22748:SF6">
    <property type="entry name" value="DNA-(APURINIC OR APYRIMIDINIC SITE) ENDONUCLEASE"/>
    <property type="match status" value="1"/>
</dbReference>
<dbReference type="Gene3D" id="3.60.10.10">
    <property type="entry name" value="Endonuclease/exonuclease/phosphatase"/>
    <property type="match status" value="1"/>
</dbReference>
<evidence type="ECO:0000256" key="5">
    <source>
        <dbReference type="ARBA" id="ARBA00022801"/>
    </source>
</evidence>
<dbReference type="AlphaFoldDB" id="A0A1X7TXI7"/>
<feature type="compositionally biased region" description="Basic residues" evidence="11">
    <location>
        <begin position="109"/>
        <end position="118"/>
    </location>
</feature>
<feature type="domain" description="Endonuclease/exonuclease/phosphatase" evidence="12">
    <location>
        <begin position="174"/>
        <end position="416"/>
    </location>
</feature>
<dbReference type="InParanoid" id="A0A1X7TXI7"/>
<evidence type="ECO:0000256" key="9">
    <source>
        <dbReference type="PIRSR" id="PIRSR604808-3"/>
    </source>
</evidence>
<dbReference type="NCBIfam" id="TIGR00633">
    <property type="entry name" value="xth"/>
    <property type="match status" value="1"/>
</dbReference>
<dbReference type="SUPFAM" id="SSF56219">
    <property type="entry name" value="DNase I-like"/>
    <property type="match status" value="1"/>
</dbReference>
<dbReference type="GO" id="GO:0003677">
    <property type="term" value="F:DNA binding"/>
    <property type="evidence" value="ECO:0007669"/>
    <property type="project" value="InterPro"/>
</dbReference>
<comment type="cofactor">
    <cofactor evidence="8 10">
        <name>Mg(2+)</name>
        <dbReference type="ChEBI" id="CHEBI:18420"/>
    </cofactor>
    <cofactor evidence="8 10">
        <name>Mn(2+)</name>
        <dbReference type="ChEBI" id="CHEBI:29035"/>
    </cofactor>
    <text evidence="8 10">Probably binds two magnesium or manganese ions per subunit.</text>
</comment>
<feature type="binding site" evidence="8">
    <location>
        <position position="317"/>
    </location>
    <ligand>
        <name>Mg(2+)</name>
        <dbReference type="ChEBI" id="CHEBI:18420"/>
        <label>1</label>
    </ligand>
</feature>
<evidence type="ECO:0000256" key="3">
    <source>
        <dbReference type="ARBA" id="ARBA00007092"/>
    </source>
</evidence>
<comment type="similarity">
    <text evidence="3 10">Belongs to the DNA repair enzymes AP/ExoA family.</text>
</comment>
<dbReference type="GO" id="GO:0008311">
    <property type="term" value="F:double-stranded DNA 3'-5' DNA exonuclease activity"/>
    <property type="evidence" value="ECO:0007669"/>
    <property type="project" value="UniProtKB-EC"/>
</dbReference>
<dbReference type="PROSITE" id="PS00726">
    <property type="entry name" value="AP_NUCLEASE_F1_1"/>
    <property type="match status" value="1"/>
</dbReference>
<feature type="compositionally biased region" description="Pro residues" evidence="11">
    <location>
        <begin position="127"/>
        <end position="140"/>
    </location>
</feature>
<evidence type="ECO:0000256" key="4">
    <source>
        <dbReference type="ARBA" id="ARBA00022723"/>
    </source>
</evidence>
<keyword evidence="10" id="KW-0227">DNA damage</keyword>
<feature type="site" description="Important for catalytic activity" evidence="9">
    <location>
        <position position="390"/>
    </location>
</feature>
<protein>
    <recommendedName>
        <fullName evidence="10">DNA-(apurinic or apyrimidinic site) endonuclease</fullName>
        <ecNumber evidence="10">3.1.-.-</ecNumber>
    </recommendedName>
</protein>
<reference evidence="14" key="1">
    <citation type="journal article" date="2010" name="Nature">
        <title>The Amphimedon queenslandica genome and the evolution of animal complexity.</title>
        <authorList>
            <person name="Srivastava M."/>
            <person name="Simakov O."/>
            <person name="Chapman J."/>
            <person name="Fahey B."/>
            <person name="Gauthier M.E."/>
            <person name="Mitros T."/>
            <person name="Richards G.S."/>
            <person name="Conaco C."/>
            <person name="Dacre M."/>
            <person name="Hellsten U."/>
            <person name="Larroux C."/>
            <person name="Putnam N.H."/>
            <person name="Stanke M."/>
            <person name="Adamska M."/>
            <person name="Darling A."/>
            <person name="Degnan S.M."/>
            <person name="Oakley T.H."/>
            <person name="Plachetzki D.C."/>
            <person name="Zhai Y."/>
            <person name="Adamski M."/>
            <person name="Calcino A."/>
            <person name="Cummins S.F."/>
            <person name="Goodstein D.M."/>
            <person name="Harris C."/>
            <person name="Jackson D.J."/>
            <person name="Leys S.P."/>
            <person name="Shu S."/>
            <person name="Woodcroft B.J."/>
            <person name="Vervoort M."/>
            <person name="Kosik K.S."/>
            <person name="Manning G."/>
            <person name="Degnan B.M."/>
            <person name="Rokhsar D.S."/>
        </authorList>
    </citation>
    <scope>NUCLEOTIDE SEQUENCE [LARGE SCALE GENOMIC DNA]</scope>
</reference>
<dbReference type="EnsemblMetazoa" id="XM_020001523.1">
    <property type="protein sequence ID" value="XP_019857082.1"/>
    <property type="gene ID" value="LOC100634205"/>
</dbReference>
<dbReference type="InterPro" id="IPR004808">
    <property type="entry name" value="AP_endonuc_1"/>
</dbReference>
<evidence type="ECO:0000256" key="1">
    <source>
        <dbReference type="ARBA" id="ARBA00000493"/>
    </source>
</evidence>
<dbReference type="GO" id="GO:0003906">
    <property type="term" value="F:DNA-(apurinic or apyrimidinic site) endonuclease activity"/>
    <property type="evidence" value="ECO:0007669"/>
    <property type="project" value="TreeGrafter"/>
</dbReference>
<organism evidence="13">
    <name type="scientific">Amphimedon queenslandica</name>
    <name type="common">Sponge</name>
    <dbReference type="NCBI Taxonomy" id="400682"/>
    <lineage>
        <taxon>Eukaryota</taxon>
        <taxon>Metazoa</taxon>
        <taxon>Porifera</taxon>
        <taxon>Demospongiae</taxon>
        <taxon>Heteroscleromorpha</taxon>
        <taxon>Haplosclerida</taxon>
        <taxon>Niphatidae</taxon>
        <taxon>Amphimedon</taxon>
    </lineage>
</organism>
<evidence type="ECO:0000313" key="13">
    <source>
        <dbReference type="EnsemblMetazoa" id="Aqu2.1.20181_001"/>
    </source>
</evidence>
<feature type="site" description="Transition state stabilizer" evidence="9">
    <location>
        <position position="319"/>
    </location>
</feature>
<dbReference type="CDD" id="cd09087">
    <property type="entry name" value="Ape1-like_AP-endo"/>
    <property type="match status" value="1"/>
</dbReference>
<evidence type="ECO:0000256" key="2">
    <source>
        <dbReference type="ARBA" id="ARBA00001936"/>
    </source>
</evidence>
<keyword evidence="8" id="KW-0464">Manganese</keyword>
<keyword evidence="6 8" id="KW-0460">Magnesium</keyword>
<comment type="cofactor">
    <cofactor evidence="2">
        <name>Mn(2+)</name>
        <dbReference type="ChEBI" id="CHEBI:29035"/>
    </cofactor>
</comment>
<feature type="binding site" evidence="8">
    <location>
        <position position="176"/>
    </location>
    <ligand>
        <name>Mg(2+)</name>
        <dbReference type="ChEBI" id="CHEBI:18420"/>
        <label>1</label>
    </ligand>
</feature>
<dbReference type="EnsemblMetazoa" id="Aqu2.1.20181_001">
    <property type="protein sequence ID" value="Aqu2.1.20181_001"/>
    <property type="gene ID" value="Aqu2.1.20181"/>
</dbReference>
<reference evidence="13" key="2">
    <citation type="submission" date="2017-05" db="UniProtKB">
        <authorList>
            <consortium name="EnsemblMetazoa"/>
        </authorList>
    </citation>
    <scope>IDENTIFICATION</scope>
</reference>
<feature type="binding site" evidence="8">
    <location>
        <position position="204"/>
    </location>
    <ligand>
        <name>Mg(2+)</name>
        <dbReference type="ChEBI" id="CHEBI:18420"/>
        <label>1</label>
    </ligand>
</feature>
<dbReference type="Proteomes" id="UP000007879">
    <property type="component" value="Unassembled WGS sequence"/>
</dbReference>
<feature type="active site" description="Proton acceptor" evidence="7">
    <location>
        <position position="416"/>
    </location>
</feature>
<evidence type="ECO:0000256" key="6">
    <source>
        <dbReference type="ARBA" id="ARBA00022842"/>
    </source>
</evidence>
<accession>A0A1X7TXI7</accession>
<dbReference type="Pfam" id="PF03372">
    <property type="entry name" value="Exo_endo_phos"/>
    <property type="match status" value="1"/>
</dbReference>
<dbReference type="GO" id="GO:0005634">
    <property type="term" value="C:nucleus"/>
    <property type="evidence" value="ECO:0007669"/>
    <property type="project" value="TreeGrafter"/>
</dbReference>
<gene>
    <name evidence="13" type="primary">100634205</name>
</gene>
<name>A0A1X7TXI7_AMPQE</name>
<dbReference type="OrthoDB" id="498125at2759"/>
<feature type="active site" evidence="7">
    <location>
        <position position="277"/>
    </location>
</feature>
<evidence type="ECO:0000256" key="10">
    <source>
        <dbReference type="RuleBase" id="RU362131"/>
    </source>
</evidence>
<keyword evidence="4 8" id="KW-0479">Metal-binding</keyword>
<evidence type="ECO:0000256" key="11">
    <source>
        <dbReference type="SAM" id="MobiDB-lite"/>
    </source>
</evidence>
<feature type="region of interest" description="Disordered" evidence="11">
    <location>
        <begin position="1"/>
        <end position="144"/>
    </location>
</feature>
<keyword evidence="10" id="KW-0234">DNA repair</keyword>
<evidence type="ECO:0000313" key="14">
    <source>
        <dbReference type="Proteomes" id="UP000007879"/>
    </source>
</evidence>
<keyword evidence="14" id="KW-1185">Reference proteome</keyword>
<dbReference type="KEGG" id="aqu:100634205"/>
<dbReference type="GO" id="GO:0046872">
    <property type="term" value="F:metal ion binding"/>
    <property type="evidence" value="ECO:0007669"/>
    <property type="project" value="UniProtKB-KW"/>
</dbReference>
<comment type="catalytic activity">
    <reaction evidence="1">
        <text>Exonucleolytic cleavage in the 3'- to 5'-direction to yield nucleoside 5'-phosphates.</text>
        <dbReference type="EC" id="3.1.11.2"/>
    </reaction>
</comment>
<dbReference type="GO" id="GO:0006284">
    <property type="term" value="P:base-excision repair"/>
    <property type="evidence" value="ECO:0007669"/>
    <property type="project" value="TreeGrafter"/>
</dbReference>
<dbReference type="FunFam" id="3.60.10.10:FF:000041">
    <property type="entry name" value="DNA-(apurinic or apyrimidinic site) lyase"/>
    <property type="match status" value="1"/>
</dbReference>
<keyword evidence="5" id="KW-0378">Hydrolase</keyword>
<dbReference type="InterPro" id="IPR020848">
    <property type="entry name" value="AP_endonuclease_F1_CS"/>
</dbReference>
<evidence type="ECO:0000256" key="8">
    <source>
        <dbReference type="PIRSR" id="PIRSR604808-2"/>
    </source>
</evidence>
<dbReference type="PROSITE" id="PS00728">
    <property type="entry name" value="AP_NUCLEASE_F1_3"/>
    <property type="match status" value="1"/>
</dbReference>
<sequence>MPAKKKAKVEEEEEQEEIEEEEEEIDSPPDDDDDDEYDPNNDEEQELIMAGKGRKRKRGRQSSSEEDDDDEYKPSRKPKVQARKQRKRSGDYDSPVKKRKPPPPPAKKTPGRGRKPKKVSLEEETGSPPPSPPNVSPPTATPILSKSVTDYSSIDLSSDAKNKDGSPWTHKFSSWNVNGVRAWLKASGIEYVNQECPDVFCIQETKCSEKDLPKSELEVPGYHSYWNSAEQKGYSGTGLYSKEEPINVTYGIGIPKHDNEGRVITAEFEKFYFVTAYIPNAGDKLKRLSYRVGEWDPDFKKYLKSLDENKPVVLCGDLNVAHKEIDIANPKTNQRSAGFTKEERESFSSLLEDNKLIDSFRDLYPDKKEAYSYWSYRSNARKNNKGWRLDYFLVSERLKAAVCDSIIRSQVYGSDHCPIVLLVAL</sequence>
<dbReference type="EC" id="3.1.-.-" evidence="10"/>
<dbReference type="PROSITE" id="PS51435">
    <property type="entry name" value="AP_NUCLEASE_F1_4"/>
    <property type="match status" value="1"/>
</dbReference>